<evidence type="ECO:0000313" key="9">
    <source>
        <dbReference type="EMBL" id="MCU6696469.1"/>
    </source>
</evidence>
<keyword evidence="5 7" id="KW-1133">Transmembrane helix</keyword>
<evidence type="ECO:0000256" key="3">
    <source>
        <dbReference type="ARBA" id="ARBA00022475"/>
    </source>
</evidence>
<feature type="transmembrane region" description="Helical" evidence="7">
    <location>
        <begin position="72"/>
        <end position="90"/>
    </location>
</feature>
<dbReference type="CDD" id="cd16015">
    <property type="entry name" value="LTA_synthase"/>
    <property type="match status" value="1"/>
</dbReference>
<evidence type="ECO:0000256" key="5">
    <source>
        <dbReference type="ARBA" id="ARBA00022989"/>
    </source>
</evidence>
<dbReference type="PANTHER" id="PTHR47371:SF3">
    <property type="entry name" value="PHOSPHOGLYCEROL TRANSFERASE I"/>
    <property type="match status" value="1"/>
</dbReference>
<evidence type="ECO:0000256" key="6">
    <source>
        <dbReference type="ARBA" id="ARBA00023136"/>
    </source>
</evidence>
<dbReference type="SUPFAM" id="SSF53649">
    <property type="entry name" value="Alkaline phosphatase-like"/>
    <property type="match status" value="1"/>
</dbReference>
<dbReference type="RefSeq" id="WP_158362784.1">
    <property type="nucleotide sequence ID" value="NZ_JAOQKC010000006.1"/>
</dbReference>
<dbReference type="InterPro" id="IPR017850">
    <property type="entry name" value="Alkaline_phosphatase_core_sf"/>
</dbReference>
<keyword evidence="6 7" id="KW-0472">Membrane</keyword>
<gene>
    <name evidence="9" type="ORF">OCV63_06095</name>
</gene>
<keyword evidence="10" id="KW-1185">Reference proteome</keyword>
<dbReference type="PANTHER" id="PTHR47371">
    <property type="entry name" value="LIPOTEICHOIC ACID SYNTHASE"/>
    <property type="match status" value="1"/>
</dbReference>
<dbReference type="Pfam" id="PF00884">
    <property type="entry name" value="Sulfatase"/>
    <property type="match status" value="1"/>
</dbReference>
<comment type="subcellular location">
    <subcellularLocation>
        <location evidence="1">Cell membrane</location>
        <topology evidence="1">Multi-pass membrane protein</topology>
    </subcellularLocation>
</comment>
<dbReference type="Gene3D" id="3.40.720.10">
    <property type="entry name" value="Alkaline Phosphatase, subunit A"/>
    <property type="match status" value="1"/>
</dbReference>
<evidence type="ECO:0000256" key="1">
    <source>
        <dbReference type="ARBA" id="ARBA00004651"/>
    </source>
</evidence>
<accession>A0ABT2RVX7</accession>
<evidence type="ECO:0000313" key="10">
    <source>
        <dbReference type="Proteomes" id="UP001652461"/>
    </source>
</evidence>
<dbReference type="InterPro" id="IPR050448">
    <property type="entry name" value="OpgB/LTA_synthase_biosynth"/>
</dbReference>
<dbReference type="Proteomes" id="UP001652461">
    <property type="component" value="Unassembled WGS sequence"/>
</dbReference>
<keyword evidence="3" id="KW-1003">Cell membrane</keyword>
<evidence type="ECO:0000256" key="4">
    <source>
        <dbReference type="ARBA" id="ARBA00022692"/>
    </source>
</evidence>
<comment type="pathway">
    <text evidence="2">Cell wall biogenesis; lipoteichoic acid biosynthesis.</text>
</comment>
<dbReference type="EMBL" id="JAOQKC010000006">
    <property type="protein sequence ID" value="MCU6696469.1"/>
    <property type="molecule type" value="Genomic_DNA"/>
</dbReference>
<sequence>MNRETRKEKGNFTIPHGRALGALMPVLGYVIFETTTGNLMSITFARMLINLAFYYLIYGLVYLVVNRFRAAMMGTTLVLYILAAVDYYVLQFKGSPLLLPQDLTAWRTAAAVVSNYHITLSRPVVLGAVLLLLVLFLLWHTDVEKMNLKKRGIFAGSYAVLAAAWLIAFYQYDVKLPLADIDDDIFWWSLEGSYQDFGYATSTAILIKSMVFEKPEGYSVEAATEAGEEAVFESTPVSETTPENLIVIMNESLSDMRVIRDFTTNEEFFPFISSLEENTIKSHLYVQVFGGGTSNTEYETLTGHSITFLPYVISAYQAYCKPAEYGMATTLKAQGYTTVAMHPNSSANWNRKTVYEDMGFDEFISQSHYGDVEKLRNYVSDKGNYDRLISRYEEKTPGEKLFIFNVTMQNHGGYEESFPEFQEEIEATGDVAGYPQANRYLSLMKKSDEAFEYLIDYFSQVEEPTMIVMFGDHQASVETEFYEKLYGKSMKELTPEEADKQYVTPLIIWTNYEMEKPELDRISSNYLGAEILNLANLELTDYDRLLLEAREGIPVFGKNGYYLADGTYVPWSKNVEKPELMRRYQILEYNAVADRNNRVDRLFTLTP</sequence>
<feature type="transmembrane region" description="Helical" evidence="7">
    <location>
        <begin position="12"/>
        <end position="32"/>
    </location>
</feature>
<keyword evidence="4 7" id="KW-0812">Transmembrane</keyword>
<proteinExistence type="predicted"/>
<feature type="transmembrane region" description="Helical" evidence="7">
    <location>
        <begin position="153"/>
        <end position="172"/>
    </location>
</feature>
<protein>
    <submittedName>
        <fullName evidence="9">LTA synthase family protein</fullName>
    </submittedName>
</protein>
<evidence type="ECO:0000256" key="2">
    <source>
        <dbReference type="ARBA" id="ARBA00004936"/>
    </source>
</evidence>
<evidence type="ECO:0000256" key="7">
    <source>
        <dbReference type="SAM" id="Phobius"/>
    </source>
</evidence>
<reference evidence="9 10" key="1">
    <citation type="journal article" date="2021" name="ISME Commun">
        <title>Automated analysis of genomic sequences facilitates high-throughput and comprehensive description of bacteria.</title>
        <authorList>
            <person name="Hitch T.C.A."/>
        </authorList>
    </citation>
    <scope>NUCLEOTIDE SEQUENCE [LARGE SCALE GENOMIC DNA]</scope>
    <source>
        <strain evidence="9 10">Sanger_04</strain>
    </source>
</reference>
<name>A0ABT2RVX7_9FIRM</name>
<evidence type="ECO:0000259" key="8">
    <source>
        <dbReference type="Pfam" id="PF00884"/>
    </source>
</evidence>
<dbReference type="InterPro" id="IPR000917">
    <property type="entry name" value="Sulfatase_N"/>
</dbReference>
<organism evidence="9 10">
    <name type="scientific">Laedolimicola ammoniilytica</name>
    <dbReference type="NCBI Taxonomy" id="2981771"/>
    <lineage>
        <taxon>Bacteria</taxon>
        <taxon>Bacillati</taxon>
        <taxon>Bacillota</taxon>
        <taxon>Clostridia</taxon>
        <taxon>Lachnospirales</taxon>
        <taxon>Lachnospiraceae</taxon>
        <taxon>Laedolimicola</taxon>
    </lineage>
</organism>
<feature type="domain" description="Sulfatase N-terminal" evidence="8">
    <location>
        <begin position="244"/>
        <end position="536"/>
    </location>
</feature>
<feature type="transmembrane region" description="Helical" evidence="7">
    <location>
        <begin position="124"/>
        <end position="141"/>
    </location>
</feature>
<comment type="caution">
    <text evidence="9">The sequence shown here is derived from an EMBL/GenBank/DDBJ whole genome shotgun (WGS) entry which is preliminary data.</text>
</comment>
<feature type="transmembrane region" description="Helical" evidence="7">
    <location>
        <begin position="44"/>
        <end position="65"/>
    </location>
</feature>